<gene>
    <name evidence="3" type="ORF">AKAME5_002519700</name>
</gene>
<reference evidence="3" key="1">
    <citation type="submission" date="2022-08" db="EMBL/GenBank/DDBJ databases">
        <title>Genome sequencing of akame (Lates japonicus).</title>
        <authorList>
            <person name="Hashiguchi Y."/>
            <person name="Takahashi H."/>
        </authorList>
    </citation>
    <scope>NUCLEOTIDE SEQUENCE</scope>
    <source>
        <strain evidence="3">Kochi</strain>
    </source>
</reference>
<feature type="chain" id="PRO_5041917504" evidence="2">
    <location>
        <begin position="21"/>
        <end position="148"/>
    </location>
</feature>
<feature type="compositionally biased region" description="Pro residues" evidence="1">
    <location>
        <begin position="98"/>
        <end position="114"/>
    </location>
</feature>
<accession>A0AAD3NJ51</accession>
<keyword evidence="4" id="KW-1185">Reference proteome</keyword>
<feature type="signal peptide" evidence="2">
    <location>
        <begin position="1"/>
        <end position="20"/>
    </location>
</feature>
<feature type="compositionally biased region" description="Polar residues" evidence="1">
    <location>
        <begin position="44"/>
        <end position="62"/>
    </location>
</feature>
<name>A0AAD3NJ51_LATJO</name>
<protein>
    <submittedName>
        <fullName evidence="3">Gap junction delta-4 protein-like protein</fullName>
    </submittedName>
</protein>
<proteinExistence type="predicted"/>
<feature type="region of interest" description="Disordered" evidence="1">
    <location>
        <begin position="42"/>
        <end position="148"/>
    </location>
</feature>
<evidence type="ECO:0000313" key="4">
    <source>
        <dbReference type="Proteomes" id="UP001279410"/>
    </source>
</evidence>
<keyword evidence="2" id="KW-0732">Signal</keyword>
<evidence type="ECO:0000256" key="1">
    <source>
        <dbReference type="SAM" id="MobiDB-lite"/>
    </source>
</evidence>
<evidence type="ECO:0000313" key="3">
    <source>
        <dbReference type="EMBL" id="GLD73871.1"/>
    </source>
</evidence>
<sequence>MLNFMLGVASLSILLSLVDMMSSLNAMVRWRRKREMLMEEMSKGEQSMNGGSTLKTSVSVNEKSQDTEDAKVDMSRSPTLMSTPMPTHFVLHSHLRPPLSPRPDRGPPLNPRIPTPMGAKKLGHYTPVITNSCQQSDSSESQDKRAWV</sequence>
<feature type="compositionally biased region" description="Basic and acidic residues" evidence="1">
    <location>
        <begin position="63"/>
        <end position="74"/>
    </location>
</feature>
<feature type="compositionally biased region" description="Polar residues" evidence="1">
    <location>
        <begin position="76"/>
        <end position="85"/>
    </location>
</feature>
<organism evidence="3 4">
    <name type="scientific">Lates japonicus</name>
    <name type="common">Japanese lates</name>
    <dbReference type="NCBI Taxonomy" id="270547"/>
    <lineage>
        <taxon>Eukaryota</taxon>
        <taxon>Metazoa</taxon>
        <taxon>Chordata</taxon>
        <taxon>Craniata</taxon>
        <taxon>Vertebrata</taxon>
        <taxon>Euteleostomi</taxon>
        <taxon>Actinopterygii</taxon>
        <taxon>Neopterygii</taxon>
        <taxon>Teleostei</taxon>
        <taxon>Neoteleostei</taxon>
        <taxon>Acanthomorphata</taxon>
        <taxon>Carangaria</taxon>
        <taxon>Carangaria incertae sedis</taxon>
        <taxon>Centropomidae</taxon>
        <taxon>Lates</taxon>
    </lineage>
</organism>
<dbReference type="EMBL" id="BRZM01001859">
    <property type="protein sequence ID" value="GLD73871.1"/>
    <property type="molecule type" value="Genomic_DNA"/>
</dbReference>
<dbReference type="AlphaFoldDB" id="A0AAD3NJ51"/>
<comment type="caution">
    <text evidence="3">The sequence shown here is derived from an EMBL/GenBank/DDBJ whole genome shotgun (WGS) entry which is preliminary data.</text>
</comment>
<dbReference type="Proteomes" id="UP001279410">
    <property type="component" value="Unassembled WGS sequence"/>
</dbReference>
<evidence type="ECO:0000256" key="2">
    <source>
        <dbReference type="SAM" id="SignalP"/>
    </source>
</evidence>